<reference evidence="6" key="2">
    <citation type="submission" date="2012-02" db="EMBL/GenBank/DDBJ databases">
        <authorList>
            <person name="Genoscope - CEA"/>
        </authorList>
    </citation>
    <scope>NUCLEOTIDE SEQUENCE</scope>
</reference>
<sequence>MNIPEDLKYTKEHEWIRIEGDVATIGITDFAQGELGDIVYVEIETEGESLETEEVFGTIEAVKTVSDLFMPVTGEIIEFNSKLTDEPEVVNSDPYGAGWMVKVKMVDPNAASLLSAAQYGEIVA</sequence>
<name>H6RFX0_9BACT</name>
<dbReference type="GO" id="GO:0005960">
    <property type="term" value="C:glycine cleavage complex"/>
    <property type="evidence" value="ECO:0007669"/>
    <property type="project" value="InterPro"/>
</dbReference>
<dbReference type="Pfam" id="PF01597">
    <property type="entry name" value="GCV_H"/>
    <property type="match status" value="1"/>
</dbReference>
<dbReference type="SUPFAM" id="SSF51230">
    <property type="entry name" value="Single hybrid motif"/>
    <property type="match status" value="1"/>
</dbReference>
<comment type="subunit">
    <text evidence="3">The glycine cleavage system is composed of four proteins: P, T, L and H.</text>
</comment>
<dbReference type="InterPro" id="IPR017453">
    <property type="entry name" value="GCV_H_sub"/>
</dbReference>
<dbReference type="InterPro" id="IPR002930">
    <property type="entry name" value="GCV_H"/>
</dbReference>
<evidence type="ECO:0000256" key="2">
    <source>
        <dbReference type="ARBA" id="ARBA00022823"/>
    </source>
</evidence>
<evidence type="ECO:0000313" key="6">
    <source>
        <dbReference type="EMBL" id="CCF99931.1"/>
    </source>
</evidence>
<dbReference type="GO" id="GO:0019464">
    <property type="term" value="P:glycine decarboxylation via glycine cleavage system"/>
    <property type="evidence" value="ECO:0007669"/>
    <property type="project" value="UniProtKB-UniRule"/>
</dbReference>
<organism evidence="6">
    <name type="scientific">uncultured Flavobacteriia bacterium</name>
    <dbReference type="NCBI Taxonomy" id="212695"/>
    <lineage>
        <taxon>Bacteria</taxon>
        <taxon>Pseudomonadati</taxon>
        <taxon>Bacteroidota</taxon>
        <taxon>Flavobacteriia</taxon>
        <taxon>environmental samples</taxon>
    </lineage>
</organism>
<accession>H6RFX0</accession>
<dbReference type="PANTHER" id="PTHR11715">
    <property type="entry name" value="GLYCINE CLEAVAGE SYSTEM H PROTEIN"/>
    <property type="match status" value="1"/>
</dbReference>
<feature type="modified residue" description="N6-lipoyllysine" evidence="3 4">
    <location>
        <position position="63"/>
    </location>
</feature>
<dbReference type="GO" id="GO:0009249">
    <property type="term" value="P:protein lipoylation"/>
    <property type="evidence" value="ECO:0007669"/>
    <property type="project" value="TreeGrafter"/>
</dbReference>
<comment type="cofactor">
    <cofactor evidence="3">
        <name>(R)-lipoate</name>
        <dbReference type="ChEBI" id="CHEBI:83088"/>
    </cofactor>
    <text evidence="3">Binds 1 lipoyl cofactor covalently.</text>
</comment>
<dbReference type="AlphaFoldDB" id="H6RFX0"/>
<dbReference type="PROSITE" id="PS00189">
    <property type="entry name" value="LIPOYL"/>
    <property type="match status" value="1"/>
</dbReference>
<dbReference type="InterPro" id="IPR011053">
    <property type="entry name" value="Single_hybrid_motif"/>
</dbReference>
<dbReference type="PANTHER" id="PTHR11715:SF3">
    <property type="entry name" value="GLYCINE CLEAVAGE SYSTEM H PROTEIN-RELATED"/>
    <property type="match status" value="1"/>
</dbReference>
<reference evidence="6" key="1">
    <citation type="journal article" date="2012" name="Environ. Microbiol.">
        <title>Genomic content of uncultured Bacteroidetes from contrasting oceanic provinces in the North Atlantic Ocean.</title>
        <authorList>
            <person name="Gomez-Pereira P.R."/>
            <person name="Schuler M."/>
            <person name="Fuchs B.M."/>
            <person name="Bennke C."/>
            <person name="Teeling H."/>
            <person name="Waldmann J."/>
            <person name="Richter M."/>
            <person name="Barbe V."/>
            <person name="Bataille E."/>
            <person name="Glockner F.O."/>
            <person name="Amann R."/>
        </authorList>
    </citation>
    <scope>NUCLEOTIDE SEQUENCE</scope>
</reference>
<dbReference type="HAMAP" id="MF_00272">
    <property type="entry name" value="GcvH"/>
    <property type="match status" value="1"/>
</dbReference>
<protein>
    <recommendedName>
        <fullName evidence="3">Glycine cleavage system H protein</fullName>
    </recommendedName>
</protein>
<keyword evidence="2 3" id="KW-0450">Lipoyl</keyword>
<comment type="function">
    <text evidence="3">The glycine cleavage system catalyzes the degradation of glycine. The H protein shuttles the methylamine group of glycine from the P protein to the T protein.</text>
</comment>
<comment type="similarity">
    <text evidence="1 3">Belongs to the GcvH family.</text>
</comment>
<dbReference type="PROSITE" id="PS50968">
    <property type="entry name" value="BIOTINYL_LIPOYL"/>
    <property type="match status" value="1"/>
</dbReference>
<dbReference type="NCBIfam" id="NF002270">
    <property type="entry name" value="PRK01202.1"/>
    <property type="match status" value="1"/>
</dbReference>
<evidence type="ECO:0000256" key="1">
    <source>
        <dbReference type="ARBA" id="ARBA00009249"/>
    </source>
</evidence>
<dbReference type="EMBL" id="FO117593">
    <property type="protein sequence ID" value="CCF99931.1"/>
    <property type="molecule type" value="Genomic_DNA"/>
</dbReference>
<dbReference type="InterPro" id="IPR000089">
    <property type="entry name" value="Biotin_lipoyl"/>
</dbReference>
<dbReference type="GO" id="GO:0005829">
    <property type="term" value="C:cytosol"/>
    <property type="evidence" value="ECO:0007669"/>
    <property type="project" value="TreeGrafter"/>
</dbReference>
<feature type="domain" description="Lipoyl-binding" evidence="5">
    <location>
        <begin position="22"/>
        <end position="104"/>
    </location>
</feature>
<proteinExistence type="inferred from homology"/>
<dbReference type="NCBIfam" id="TIGR00527">
    <property type="entry name" value="gcvH"/>
    <property type="match status" value="1"/>
</dbReference>
<dbReference type="CDD" id="cd06848">
    <property type="entry name" value="GCS_H"/>
    <property type="match status" value="1"/>
</dbReference>
<dbReference type="Gene3D" id="2.40.50.100">
    <property type="match status" value="1"/>
</dbReference>
<dbReference type="InterPro" id="IPR003016">
    <property type="entry name" value="2-oxoA_DH_lipoyl-BS"/>
</dbReference>
<evidence type="ECO:0000259" key="5">
    <source>
        <dbReference type="PROSITE" id="PS50968"/>
    </source>
</evidence>
<evidence type="ECO:0000256" key="3">
    <source>
        <dbReference type="HAMAP-Rule" id="MF_00272"/>
    </source>
</evidence>
<gene>
    <name evidence="3 6" type="primary">gcvH</name>
    <name evidence="6" type="ORF">VIS_S3CCB20030</name>
</gene>
<evidence type="ECO:0000256" key="4">
    <source>
        <dbReference type="PIRSR" id="PIRSR617453-50"/>
    </source>
</evidence>
<dbReference type="InterPro" id="IPR033753">
    <property type="entry name" value="GCV_H/Fam206"/>
</dbReference>